<dbReference type="InterPro" id="IPR006594">
    <property type="entry name" value="LisH"/>
</dbReference>
<keyword evidence="1" id="KW-0678">Repressor</keyword>
<dbReference type="PROSITE" id="PS00678">
    <property type="entry name" value="WD_REPEATS_1"/>
    <property type="match status" value="2"/>
</dbReference>
<name>A0A540KZ20_MALBA</name>
<feature type="region of interest" description="Disordered" evidence="5">
    <location>
        <begin position="1468"/>
        <end position="1490"/>
    </location>
</feature>
<dbReference type="SMART" id="SM00320">
    <property type="entry name" value="WD40"/>
    <property type="match status" value="18"/>
</dbReference>
<feature type="region of interest" description="Disordered" evidence="5">
    <location>
        <begin position="2147"/>
        <end position="2177"/>
    </location>
</feature>
<dbReference type="InterPro" id="IPR027728">
    <property type="entry name" value="Topless_fam"/>
</dbReference>
<feature type="region of interest" description="Disordered" evidence="5">
    <location>
        <begin position="613"/>
        <end position="634"/>
    </location>
</feature>
<evidence type="ECO:0000259" key="6">
    <source>
        <dbReference type="PROSITE" id="PS50897"/>
    </source>
</evidence>
<feature type="domain" description="CTLH" evidence="6">
    <location>
        <begin position="362"/>
        <end position="420"/>
    </location>
</feature>
<organism evidence="7 8">
    <name type="scientific">Malus baccata</name>
    <name type="common">Siberian crab apple</name>
    <name type="synonym">Pyrus baccata</name>
    <dbReference type="NCBI Taxonomy" id="106549"/>
    <lineage>
        <taxon>Eukaryota</taxon>
        <taxon>Viridiplantae</taxon>
        <taxon>Streptophyta</taxon>
        <taxon>Embryophyta</taxon>
        <taxon>Tracheophyta</taxon>
        <taxon>Spermatophyta</taxon>
        <taxon>Magnoliopsida</taxon>
        <taxon>eudicotyledons</taxon>
        <taxon>Gunneridae</taxon>
        <taxon>Pentapetalae</taxon>
        <taxon>rosids</taxon>
        <taxon>fabids</taxon>
        <taxon>Rosales</taxon>
        <taxon>Rosaceae</taxon>
        <taxon>Amygdaloideae</taxon>
        <taxon>Maleae</taxon>
        <taxon>Malus</taxon>
    </lineage>
</organism>
<feature type="repeat" description="WD" evidence="4">
    <location>
        <begin position="1253"/>
        <end position="1294"/>
    </location>
</feature>
<dbReference type="SMART" id="SM00668">
    <property type="entry name" value="CTLH"/>
    <property type="match status" value="2"/>
</dbReference>
<evidence type="ECO:0000256" key="5">
    <source>
        <dbReference type="SAM" id="MobiDB-lite"/>
    </source>
</evidence>
<dbReference type="PANTHER" id="PTHR44083">
    <property type="entry name" value="TOPLESS-RELATED PROTEIN 1-RELATED"/>
    <property type="match status" value="1"/>
</dbReference>
<dbReference type="InterPro" id="IPR011047">
    <property type="entry name" value="Quinoprotein_ADH-like_sf"/>
</dbReference>
<dbReference type="InterPro" id="IPR036322">
    <property type="entry name" value="WD40_repeat_dom_sf"/>
</dbReference>
<feature type="repeat" description="WD" evidence="4">
    <location>
        <begin position="1658"/>
        <end position="1701"/>
    </location>
</feature>
<dbReference type="InterPro" id="IPR054532">
    <property type="entry name" value="TPL_SMU1_LisH-like"/>
</dbReference>
<dbReference type="InterPro" id="IPR011044">
    <property type="entry name" value="Quino_amine_DH_bsu"/>
</dbReference>
<dbReference type="Pfam" id="PF21889">
    <property type="entry name" value="TPR1-like_2nd"/>
    <property type="match status" value="2"/>
</dbReference>
<proteinExistence type="predicted"/>
<dbReference type="InterPro" id="IPR015943">
    <property type="entry name" value="WD40/YVTN_repeat-like_dom_sf"/>
</dbReference>
<dbReference type="GO" id="GO:0006355">
    <property type="term" value="P:regulation of DNA-templated transcription"/>
    <property type="evidence" value="ECO:0007669"/>
    <property type="project" value="InterPro"/>
</dbReference>
<dbReference type="InterPro" id="IPR048419">
    <property type="entry name" value="Topless_Znf"/>
</dbReference>
<dbReference type="InterPro" id="IPR019775">
    <property type="entry name" value="WD40_repeat_CS"/>
</dbReference>
<feature type="repeat" description="WD" evidence="4">
    <location>
        <begin position="1955"/>
        <end position="1996"/>
    </location>
</feature>
<evidence type="ECO:0000313" key="8">
    <source>
        <dbReference type="Proteomes" id="UP000315295"/>
    </source>
</evidence>
<dbReference type="Proteomes" id="UP000315295">
    <property type="component" value="Unassembled WGS sequence"/>
</dbReference>
<dbReference type="SUPFAM" id="SSF50998">
    <property type="entry name" value="Quinoprotein alcohol dehydrogenase-like"/>
    <property type="match status" value="2"/>
</dbReference>
<dbReference type="PROSITE" id="PS50294">
    <property type="entry name" value="WD_REPEATS_REGION"/>
    <property type="match status" value="2"/>
</dbReference>
<protein>
    <recommendedName>
        <fullName evidence="6">CTLH domain-containing protein</fullName>
    </recommendedName>
</protein>
<dbReference type="Pfam" id="PF21359">
    <property type="entry name" value="zf_topless"/>
    <property type="match status" value="2"/>
</dbReference>
<reference evidence="7 8" key="1">
    <citation type="journal article" date="2019" name="G3 (Bethesda)">
        <title>Sequencing of a Wild Apple (Malus baccata) Genome Unravels the Differences Between Cultivated and Wild Apple Species Regarding Disease Resistance and Cold Tolerance.</title>
        <authorList>
            <person name="Chen X."/>
        </authorList>
    </citation>
    <scope>NUCLEOTIDE SEQUENCE [LARGE SCALE GENOMIC DNA]</scope>
    <source>
        <strain evidence="8">cv. Shandingzi</strain>
        <tissue evidence="7">Leaves</tissue>
    </source>
</reference>
<feature type="domain" description="CTLH" evidence="6">
    <location>
        <begin position="72"/>
        <end position="130"/>
    </location>
</feature>
<evidence type="ECO:0000256" key="3">
    <source>
        <dbReference type="ARBA" id="ARBA00022737"/>
    </source>
</evidence>
<dbReference type="STRING" id="106549.A0A540KZ20"/>
<gene>
    <name evidence="7" type="ORF">C1H46_034970</name>
</gene>
<dbReference type="SUPFAM" id="SSF50969">
    <property type="entry name" value="YVTN repeat-like/Quinoprotein amine dehydrogenase"/>
    <property type="match status" value="1"/>
</dbReference>
<dbReference type="InterPro" id="IPR001680">
    <property type="entry name" value="WD40_rpt"/>
</dbReference>
<dbReference type="SUPFAM" id="SSF50978">
    <property type="entry name" value="WD40 repeat-like"/>
    <property type="match status" value="1"/>
</dbReference>
<keyword evidence="3" id="KW-0677">Repeat</keyword>
<feature type="repeat" description="WD" evidence="4">
    <location>
        <begin position="785"/>
        <end position="828"/>
    </location>
</feature>
<feature type="compositionally biased region" description="Polar residues" evidence="5">
    <location>
        <begin position="2157"/>
        <end position="2177"/>
    </location>
</feature>
<keyword evidence="8" id="KW-1185">Reference proteome</keyword>
<dbReference type="Pfam" id="PF00400">
    <property type="entry name" value="WD40"/>
    <property type="match status" value="6"/>
</dbReference>
<dbReference type="PROSITE" id="PS50082">
    <property type="entry name" value="WD_REPEATS_2"/>
    <property type="match status" value="5"/>
</dbReference>
<evidence type="ECO:0000256" key="4">
    <source>
        <dbReference type="PROSITE-ProRule" id="PRU00221"/>
    </source>
</evidence>
<comment type="caution">
    <text evidence="7">The sequence shown here is derived from an EMBL/GenBank/DDBJ whole genome shotgun (WGS) entry which is preliminary data.</text>
</comment>
<evidence type="ECO:0000256" key="2">
    <source>
        <dbReference type="ARBA" id="ARBA00022574"/>
    </source>
</evidence>
<sequence>MAYHPLYLSPPIKITHFCQSSYIFSDISGSGIKEGAVKMSSLSRELVFLILQFLDEEKFKETVHKLEQESGFFFNVKYFEDEVHNGNWDEVEKYLSGFTKVDDNRYSMKIFFEIRKQKYLEALDKHDRSKAVDILVKDLKVFATFNEELFKEITQLLTLENFRENEQLSKYGDTKSARAIMLVELKKLIEANPLFRDKLQFPSLKNSRLRTLINQSLNWQHQLCKNPRPNPDIKTLFVDHSCGQPNGARAPSPANNPLLGSLPKAGGFPPLGAHGPFQPTQAPVPIPLAGWMSNPSTVTHPAVSEGGGIGLGGPSITVLGVFLEGAVKMSSLSRELVFLILQFLDEEKFKETVHKLEQESGFFFNVKYFEDEVHNGNWDEVEKYLSGFTKVDDNRYSMKIFFEIRKQKYLEALDKHDRSKAVDILVKDLKVFATFNEELFKEITQLLTLENFRENEQLSKYGDTKSARAIMLVELKKLIEANPLFRDKLQFPSLKNSRLRTLINQSLNWQHQLCKNPRPNPDIKTLFVDHSCGQPNGARAPSPANNPLLGSLPKAGGFPPLGAHGPFQPTQAPVPIPLAGWMSNPSTVTHPAVSEGGGIGLGGPSITAALKHPRTPPTNPSVEYPSGDSDHVSKRTRPMGLSTEVNLPVNMLPVTFPGHGHGQPLNAPDDLPKNVTHTLNQGSSPMSMDFHPSQQTLLLVGTNVGDIGLWEVGSKERLVLRNFKVWDLSSCSMPLQAALVKDPGVSVNRVIWSPDGALFGVAYSRHIVQIYSYHGGDDVRQHLEIDAHVGGVNDIAFSHPNKQLCVITCGDDKTIKVWDATTGAKQYTFEGHEAPVYSVCPHYKENIQFIFSTALDGKIKAWLYDNLGSRVDYDAPGRWCTTMAYSADGTRLFSCGTSKDGESYIVEWNESEGAVKRTYQGFRKRSFGVVQFDTTKNRFLAAGDDFSIKFWDMDNIQLLTTVDADGGLPASPRIRFNKDGTLLAVSANENGIKVLANADGMRLLRTFENHLSYDASRPSEVVTKPAITPIQVAAAAAAAAAASGAGLAERSASAAAVSGMNGDARNLGDVKPRIAEESNDKSKIWKLTEISEPSQCRSLRLPENMRVTKISRLIYTNSGSAILALASNAIHLLWKWQRSERNSSKATASVSPQLWQPSSGILMTNDITDTSPEEAVPCFALSKNDSYVMSASGGKISLFNMMTFKTMTTFMPPPPAATFLAFHPQDNNIIAIGMDDSTIQIYNVRVDEVKSKLKGHSKRITGLAFSHVLNALVSSGADAQLCVWNSDGWEKLKSRFLQLPAGRTTASLSDTRVQFHHNQQQFLVVHETQLAIYETTKLECVKQWVPRDSAAPISHATFSCDSQLVYASFLDATVCVFSAANLRLRCRINPSAYLPANVRMDTGSSFSLLSTGSGCHPLPSLPFQPTQAPVPIPLAGWMSNPSTVTHPAVSEGGGIGLGGPSITAALKHPRTPPTNPSVEYPSGDSDHVSKRTRPMGLSTEVNLPVNMLPVTFPGHGHGQPLNAPDDLPKNVTQTLNQGSSPMSMDFHPSQQTLLLDAWYSYLSVDCSLCDASVGTNVGDIGLWEVGSKERLVLRNFKVWDLSSCSMPLQAALVKDPGVSVNRVIWSPDGALFGVAYSRHIVQIYSYHGGDDVRQHLEIDAHVGGVNDIAFSHPNKQLCVITCGDDKTIKVWDATTGAKQYTFEGHEAPVYSVCPHYKENIQFIFSTALDGKIKAWLYDNLGSRVDYDAPGRWCTTMAYSADGTRLFSCGTSKDGESYIVEWNESEGAVKRTYQGFRISLSFNMTSILPISYISRLIYTNSGSAILALASNAIHLLWKWQRSERNSSKATASVSPQLWQPSSGILMTNDITDTSPEEAVPCFALSKNDSYVMSASGGKISLFNMMTFKTMTTFMPPPPAATFLAFHPQDNNIIAIGMDDSTIQIYNVRVDEVKSKLKGHSKRITGLAFSHVLNALVSSGADAQLCVWNSDGWEKLKSRFLQLPAGRTTASLSDTRVQFHHNQQQFLVVHETQLAIYETTKLECVKQWVPRDSAAPISHATFSCDSQLVYASFLDATVCVFSTANLRLRCRINPSAYLPANVSPPFPLCNSSNVQPLVIAAHPQEANQFALGLSDGAVHVFEPLESEGKWGVAPPVENGSASSAPATQVGTSGSDQAQR</sequence>
<evidence type="ECO:0000256" key="1">
    <source>
        <dbReference type="ARBA" id="ARBA00022491"/>
    </source>
</evidence>
<dbReference type="InterPro" id="IPR054080">
    <property type="entry name" value="TPR1-like_2nd"/>
</dbReference>
<dbReference type="GO" id="GO:0010072">
    <property type="term" value="P:primary shoot apical meristem specification"/>
    <property type="evidence" value="ECO:0007669"/>
    <property type="project" value="UniProtKB-ARBA"/>
</dbReference>
<keyword evidence="2 4" id="KW-0853">WD repeat</keyword>
<feature type="repeat" description="WD" evidence="4">
    <location>
        <begin position="930"/>
        <end position="961"/>
    </location>
</feature>
<dbReference type="PROSITE" id="PS50896">
    <property type="entry name" value="LISH"/>
    <property type="match status" value="2"/>
</dbReference>
<dbReference type="FunFam" id="2.130.10.10:FF:000479">
    <property type="entry name" value="Topless-related protein 3"/>
    <property type="match status" value="1"/>
</dbReference>
<evidence type="ECO:0000313" key="7">
    <source>
        <dbReference type="EMBL" id="TQD79476.1"/>
    </source>
</evidence>
<dbReference type="Gene3D" id="2.130.10.10">
    <property type="entry name" value="YVTN repeat-like/Quinoprotein amine dehydrogenase"/>
    <property type="match status" value="5"/>
</dbReference>
<dbReference type="FunFam" id="2.130.10.10:FF:000558">
    <property type="entry name" value="Topless-related protein 1"/>
    <property type="match status" value="2"/>
</dbReference>
<dbReference type="PROSITE" id="PS50897">
    <property type="entry name" value="CTLH"/>
    <property type="match status" value="2"/>
</dbReference>
<dbReference type="SMART" id="SM00667">
    <property type="entry name" value="LisH"/>
    <property type="match status" value="2"/>
</dbReference>
<accession>A0A540KZ20</accession>
<dbReference type="Pfam" id="PF17814">
    <property type="entry name" value="LisH_TPL"/>
    <property type="match status" value="2"/>
</dbReference>
<dbReference type="EMBL" id="VIEB01000856">
    <property type="protein sequence ID" value="TQD79476.1"/>
    <property type="molecule type" value="Genomic_DNA"/>
</dbReference>
<dbReference type="PANTHER" id="PTHR44083:SF45">
    <property type="entry name" value="TOPLESS-RELATED PROTEIN 1"/>
    <property type="match status" value="1"/>
</dbReference>
<dbReference type="InterPro" id="IPR006595">
    <property type="entry name" value="CTLH_C"/>
</dbReference>